<keyword evidence="1" id="KW-1133">Transmembrane helix</keyword>
<proteinExistence type="predicted"/>
<protein>
    <submittedName>
        <fullName evidence="2">Uncharacterized protein</fullName>
    </submittedName>
</protein>
<dbReference type="EMBL" id="CAXLJM020000065">
    <property type="protein sequence ID" value="CAL8121095.1"/>
    <property type="molecule type" value="Genomic_DNA"/>
</dbReference>
<keyword evidence="1" id="KW-0472">Membrane</keyword>
<accession>A0ABP1RB46</accession>
<reference evidence="2 3" key="1">
    <citation type="submission" date="2024-08" db="EMBL/GenBank/DDBJ databases">
        <authorList>
            <person name="Cucini C."/>
            <person name="Frati F."/>
        </authorList>
    </citation>
    <scope>NUCLEOTIDE SEQUENCE [LARGE SCALE GENOMIC DNA]</scope>
</reference>
<evidence type="ECO:0000313" key="2">
    <source>
        <dbReference type="EMBL" id="CAL8121095.1"/>
    </source>
</evidence>
<feature type="transmembrane region" description="Helical" evidence="1">
    <location>
        <begin position="362"/>
        <end position="381"/>
    </location>
</feature>
<feature type="transmembrane region" description="Helical" evidence="1">
    <location>
        <begin position="632"/>
        <end position="652"/>
    </location>
</feature>
<keyword evidence="3" id="KW-1185">Reference proteome</keyword>
<comment type="caution">
    <text evidence="2">The sequence shown here is derived from an EMBL/GenBank/DDBJ whole genome shotgun (WGS) entry which is preliminary data.</text>
</comment>
<keyword evidence="1" id="KW-0812">Transmembrane</keyword>
<feature type="transmembrane region" description="Helical" evidence="1">
    <location>
        <begin position="393"/>
        <end position="415"/>
    </location>
</feature>
<sequence length="698" mass="79741">MKTFGNTRNKCLVALFSISIFKIVPLAQSNGLQILELLFHDQPFEQCVNIYIHGSDVLDRIEEIFEKYDNFQKSFSDTKIDAMCVKYVVLRSSFNNSLWITREVSRYAEISSIILLPAMAYSNPGKLFNPNYIEHVVYDVFDESFHLSVHCLFIILDNVRLLRENAYQTELIVQDHPAIMVLIKLSIKKRSDGSNIVVHSMQHLCDNYCPQHQKVGQAFGELVPVSRLHKKHLYGGNSRYISYGLSPSTPTIPDDAVRFCLKFVARLYPYCNSNMMIMASLGELHNLTVTIYNLNILSENQAFFEVSDSLIMSPDIYTPSYTFTFKAIYSQDTSVALLYCSKGKSTTVYGTKIMYWFEPFTAQLWLCCCILLVISFVIASVDTNSISDAFEIIYAVVAVILRHYTGVIGGKMLIYTSFFGLIVGSVYESQIASLAIVQLPPKTIQSLRELVQNGYKILIADEEDLEKFEIEFKIRNIMNKFNESLVTYGSAYENHTNRRTKLVNLLASSDAKQKYATVANALYVWYNLRSHTQDLRKKTGIVEYNCHKIPEEIVKDDMYWIMSVKNRYWLGKSIHFIQAGGLQNVWDQWVHWAANFIFMTRERRFKEEGSWLGDSLFHKTNLGPAYVNIQEVSGFLLLALFPYVSCILIFVVEIYSKNKSSLPGGNVVRIIVATEVGIDNESLKFVGPRMCTPPATSK</sequence>
<evidence type="ECO:0000256" key="1">
    <source>
        <dbReference type="SAM" id="Phobius"/>
    </source>
</evidence>
<organism evidence="2 3">
    <name type="scientific">Orchesella dallaii</name>
    <dbReference type="NCBI Taxonomy" id="48710"/>
    <lineage>
        <taxon>Eukaryota</taxon>
        <taxon>Metazoa</taxon>
        <taxon>Ecdysozoa</taxon>
        <taxon>Arthropoda</taxon>
        <taxon>Hexapoda</taxon>
        <taxon>Collembola</taxon>
        <taxon>Entomobryomorpha</taxon>
        <taxon>Entomobryoidea</taxon>
        <taxon>Orchesellidae</taxon>
        <taxon>Orchesellinae</taxon>
        <taxon>Orchesella</taxon>
    </lineage>
</organism>
<evidence type="ECO:0000313" key="3">
    <source>
        <dbReference type="Proteomes" id="UP001642540"/>
    </source>
</evidence>
<name>A0ABP1RB46_9HEXA</name>
<dbReference type="Proteomes" id="UP001642540">
    <property type="component" value="Unassembled WGS sequence"/>
</dbReference>
<gene>
    <name evidence="2" type="ORF">ODALV1_LOCUS19216</name>
</gene>